<keyword evidence="1" id="KW-0812">Transmembrane</keyword>
<gene>
    <name evidence="2" type="ORF">HSBGL_2803</name>
</gene>
<keyword evidence="1" id="KW-1133">Transmembrane helix</keyword>
<dbReference type="Proteomes" id="UP000663305">
    <property type="component" value="Chromosome"/>
</dbReference>
<dbReference type="EMBL" id="CP064789">
    <property type="protein sequence ID" value="QSG13197.1"/>
    <property type="molecule type" value="Genomic_DNA"/>
</dbReference>
<dbReference type="GeneID" id="68862323"/>
<protein>
    <submittedName>
        <fullName evidence="2">Putative membrane protein</fullName>
    </submittedName>
</protein>
<keyword evidence="1" id="KW-0472">Membrane</keyword>
<accession>A0A897NKB7</accession>
<feature type="transmembrane region" description="Helical" evidence="1">
    <location>
        <begin position="157"/>
        <end position="187"/>
    </location>
</feature>
<name>A0A897NKB7_9EURY</name>
<dbReference type="RefSeq" id="WP_229124950.1">
    <property type="nucleotide sequence ID" value="NZ_CP064789.1"/>
</dbReference>
<feature type="transmembrane region" description="Helical" evidence="1">
    <location>
        <begin position="77"/>
        <end position="98"/>
    </location>
</feature>
<evidence type="ECO:0000256" key="1">
    <source>
        <dbReference type="SAM" id="Phobius"/>
    </source>
</evidence>
<feature type="transmembrane region" description="Helical" evidence="1">
    <location>
        <begin position="26"/>
        <end position="50"/>
    </location>
</feature>
<evidence type="ECO:0000313" key="3">
    <source>
        <dbReference type="Proteomes" id="UP000663305"/>
    </source>
</evidence>
<reference evidence="2" key="1">
    <citation type="submission" date="2020-11" db="EMBL/GenBank/DDBJ databases">
        <title>Carbohydrate-dependent, anaerobic sulfur respiration: A novel catabolism in halophilic archaea.</title>
        <authorList>
            <person name="Sorokin D.Y."/>
            <person name="Messina E."/>
            <person name="Smedile F."/>
            <person name="La Cono V."/>
            <person name="Hallsworth J.E."/>
            <person name="Yakimov M.M."/>
        </authorList>
    </citation>
    <scope>NUCLEOTIDE SEQUENCE</scope>
    <source>
        <strain evidence="2">HSR-Bgl</strain>
    </source>
</reference>
<evidence type="ECO:0000313" key="2">
    <source>
        <dbReference type="EMBL" id="QSG13197.1"/>
    </source>
</evidence>
<proteinExistence type="predicted"/>
<dbReference type="AlphaFoldDB" id="A0A897NKB7"/>
<sequence length="205" mass="21956">MTDREAFERAVSETPRFVYHNGLRMVLISVGWVVFSLPLVTIGPATLVAYRAILDVRSDRNRIEWGHLMTVLKRSGLASVLLSGAPVVFAAVAVTYGLSALRAASLAGEILALSAGYVALYLALVLMPTFVAMANGYDDFEAVMFGVRWTAEHPTAALTTGLLTVAILAATVLLTVAFVLVFAALAFTLQIEMVTETTDIASTED</sequence>
<organism evidence="2 3">
    <name type="scientific">Halapricum desulfuricans</name>
    <dbReference type="NCBI Taxonomy" id="2841257"/>
    <lineage>
        <taxon>Archaea</taxon>
        <taxon>Methanobacteriati</taxon>
        <taxon>Methanobacteriota</taxon>
        <taxon>Stenosarchaea group</taxon>
        <taxon>Halobacteria</taxon>
        <taxon>Halobacteriales</taxon>
        <taxon>Haloarculaceae</taxon>
        <taxon>Halapricum</taxon>
    </lineage>
</organism>
<feature type="transmembrane region" description="Helical" evidence="1">
    <location>
        <begin position="110"/>
        <end position="137"/>
    </location>
</feature>